<evidence type="ECO:0000256" key="1">
    <source>
        <dbReference type="SAM" id="MobiDB-lite"/>
    </source>
</evidence>
<dbReference type="EMBL" id="JAKIXB020000016">
    <property type="protein sequence ID" value="KAL1601333.1"/>
    <property type="molecule type" value="Genomic_DNA"/>
</dbReference>
<evidence type="ECO:0000313" key="3">
    <source>
        <dbReference type="Proteomes" id="UP001521222"/>
    </source>
</evidence>
<evidence type="ECO:0000313" key="2">
    <source>
        <dbReference type="EMBL" id="KAL1601333.1"/>
    </source>
</evidence>
<proteinExistence type="predicted"/>
<accession>A0ABR3RAS8</accession>
<sequence length="485" mass="53939">MARKICNHPVFPSLRVKLTDRKINVCSVCLIRFHIFDIAEIQAALEHRGGVFASRATAVASATKPGQGTEWDTHRALVKQWRVAKINLYNDLCFLEALRDQEANKARWELQLAKAFELWKEVEIECSRIPGYLYTEEDDGGIASAATTDEERDAEIDCRLNEGMRSNQGGGSVTHSLIEVVNEVDNEDHGVWQTVQPKGRAVKQLPCGMQVLETSSKRLEEIVIIPGESTGSGADARVQKPVNALLQEVAGITSSIGHGSYWDCRNRYDLLREIGDEADDMTSAPPVVHGPTSSPSAEDPIDGVLGVAPAPPLAQPSLKRKSSRQSAPKRQRLRSSVHIGDTVVIICDNDARSTTGLPPEQRFYKRPHFSYTTAETARRRLNFYRRSSLYVPSTWTLSKGYENVNTSHYKTPWDMYDALQRLNGANEIREAREKPCLTSECGGSSKELSERSEEEDDGDCLGAAPVVQPWDAVSEKLFTEPESER</sequence>
<keyword evidence="3" id="KW-1185">Reference proteome</keyword>
<protein>
    <submittedName>
        <fullName evidence="2">Uncharacterized protein</fullName>
    </submittedName>
</protein>
<organism evidence="2 3">
    <name type="scientific">Nothophoma quercina</name>
    <dbReference type="NCBI Taxonomy" id="749835"/>
    <lineage>
        <taxon>Eukaryota</taxon>
        <taxon>Fungi</taxon>
        <taxon>Dikarya</taxon>
        <taxon>Ascomycota</taxon>
        <taxon>Pezizomycotina</taxon>
        <taxon>Dothideomycetes</taxon>
        <taxon>Pleosporomycetidae</taxon>
        <taxon>Pleosporales</taxon>
        <taxon>Pleosporineae</taxon>
        <taxon>Didymellaceae</taxon>
        <taxon>Nothophoma</taxon>
    </lineage>
</organism>
<feature type="region of interest" description="Disordered" evidence="1">
    <location>
        <begin position="439"/>
        <end position="466"/>
    </location>
</feature>
<feature type="compositionally biased region" description="Basic residues" evidence="1">
    <location>
        <begin position="318"/>
        <end position="334"/>
    </location>
</feature>
<reference evidence="2 3" key="1">
    <citation type="submission" date="2024-02" db="EMBL/GenBank/DDBJ databases">
        <title>De novo assembly and annotation of 12 fungi associated with fruit tree decline syndrome in Ontario, Canada.</title>
        <authorList>
            <person name="Sulman M."/>
            <person name="Ellouze W."/>
            <person name="Ilyukhin E."/>
        </authorList>
    </citation>
    <scope>NUCLEOTIDE SEQUENCE [LARGE SCALE GENOMIC DNA]</scope>
    <source>
        <strain evidence="2 3">M97-236</strain>
    </source>
</reference>
<gene>
    <name evidence="2" type="ORF">SLS59_005487</name>
</gene>
<name>A0ABR3RAS8_9PLEO</name>
<feature type="region of interest" description="Disordered" evidence="1">
    <location>
        <begin position="279"/>
        <end position="334"/>
    </location>
</feature>
<comment type="caution">
    <text evidence="2">The sequence shown here is derived from an EMBL/GenBank/DDBJ whole genome shotgun (WGS) entry which is preliminary data.</text>
</comment>
<dbReference type="Proteomes" id="UP001521222">
    <property type="component" value="Unassembled WGS sequence"/>
</dbReference>